<gene>
    <name evidence="2" type="ORF">R3P38DRAFT_3480576</name>
</gene>
<sequence length="340" mass="37367">MTNTADPTAPPMETFIGHMKITKTTAASGAVRREVDLRDVLPVVLANMSPITVRATDTTARISRPGFTGPNSQMVIGKVKDFVVPRKEKPAGEDRDEQDPMENKSVRTNTMSLTEVEVTDFLSLPLFYVPTGKSQAQASNAASSSSALPTSLTGDSSDKPREIAANQKAAATAVADLQPRPGDFTVTAEYLRFIFLLRGTDTAVKVDKNVTAADALANYRVIEPHYGCYRVFQAKNGYLCPADYIVTVCYAILDTHTLTNLPIFSSLSIPFSDSVHVPDEPFVPANKSKPKSRSIRDEKFPASINPWLSTAPNHTPHTTRWTPYPYYPPSYSYLYRTPQN</sequence>
<dbReference type="EMBL" id="JAWWNJ010000018">
    <property type="protein sequence ID" value="KAK7036825.1"/>
    <property type="molecule type" value="Genomic_DNA"/>
</dbReference>
<protein>
    <submittedName>
        <fullName evidence="2">Uncharacterized protein</fullName>
    </submittedName>
</protein>
<accession>A0AAW0CCL4</accession>
<dbReference type="AlphaFoldDB" id="A0AAW0CCL4"/>
<feature type="region of interest" description="Disordered" evidence="1">
    <location>
        <begin position="139"/>
        <end position="159"/>
    </location>
</feature>
<name>A0AAW0CCL4_9AGAR</name>
<proteinExistence type="predicted"/>
<organism evidence="2 3">
    <name type="scientific">Favolaschia claudopus</name>
    <dbReference type="NCBI Taxonomy" id="2862362"/>
    <lineage>
        <taxon>Eukaryota</taxon>
        <taxon>Fungi</taxon>
        <taxon>Dikarya</taxon>
        <taxon>Basidiomycota</taxon>
        <taxon>Agaricomycotina</taxon>
        <taxon>Agaricomycetes</taxon>
        <taxon>Agaricomycetidae</taxon>
        <taxon>Agaricales</taxon>
        <taxon>Marasmiineae</taxon>
        <taxon>Mycenaceae</taxon>
        <taxon>Favolaschia</taxon>
    </lineage>
</organism>
<evidence type="ECO:0000313" key="2">
    <source>
        <dbReference type="EMBL" id="KAK7036825.1"/>
    </source>
</evidence>
<comment type="caution">
    <text evidence="2">The sequence shown here is derived from an EMBL/GenBank/DDBJ whole genome shotgun (WGS) entry which is preliminary data.</text>
</comment>
<dbReference type="Proteomes" id="UP001362999">
    <property type="component" value="Unassembled WGS sequence"/>
</dbReference>
<keyword evidence="3" id="KW-1185">Reference proteome</keyword>
<evidence type="ECO:0000256" key="1">
    <source>
        <dbReference type="SAM" id="MobiDB-lite"/>
    </source>
</evidence>
<evidence type="ECO:0000313" key="3">
    <source>
        <dbReference type="Proteomes" id="UP001362999"/>
    </source>
</evidence>
<reference evidence="2 3" key="1">
    <citation type="journal article" date="2024" name="J Genomics">
        <title>Draft genome sequencing and assembly of Favolaschia claudopus CIRM-BRFM 2984 isolated from oak limbs.</title>
        <authorList>
            <person name="Navarro D."/>
            <person name="Drula E."/>
            <person name="Chaduli D."/>
            <person name="Cazenave R."/>
            <person name="Ahrendt S."/>
            <person name="Wang J."/>
            <person name="Lipzen A."/>
            <person name="Daum C."/>
            <person name="Barry K."/>
            <person name="Grigoriev I.V."/>
            <person name="Favel A."/>
            <person name="Rosso M.N."/>
            <person name="Martin F."/>
        </authorList>
    </citation>
    <scope>NUCLEOTIDE SEQUENCE [LARGE SCALE GENOMIC DNA]</scope>
    <source>
        <strain evidence="2 3">CIRM-BRFM 2984</strain>
    </source>
</reference>
<feature type="region of interest" description="Disordered" evidence="1">
    <location>
        <begin position="88"/>
        <end position="109"/>
    </location>
</feature>